<dbReference type="AlphaFoldDB" id="A0A3B0VPF3"/>
<dbReference type="InterPro" id="IPR016478">
    <property type="entry name" value="GTPase_MTG1"/>
</dbReference>
<name>A0A3B0VPF3_9ZZZZ</name>
<accession>A0A3B0VPF3</accession>
<dbReference type="InterPro" id="IPR019991">
    <property type="entry name" value="GTP-bd_ribosome_bgen"/>
</dbReference>
<dbReference type="PANTHER" id="PTHR45782:SF4">
    <property type="entry name" value="MITOCHONDRIAL RIBOSOME-ASSOCIATED GTPASE 1"/>
    <property type="match status" value="1"/>
</dbReference>
<keyword evidence="3" id="KW-0547">Nucleotide-binding</keyword>
<proteinExistence type="predicted"/>
<dbReference type="FunFam" id="3.40.50.300:FF:000590">
    <property type="entry name" value="Ribosome biogenesis GTPase A"/>
    <property type="match status" value="1"/>
</dbReference>
<dbReference type="Gene3D" id="1.10.1580.10">
    <property type="match status" value="1"/>
</dbReference>
<dbReference type="PANTHER" id="PTHR45782">
    <property type="entry name" value="MITOCHONDRIAL RIBOSOME-ASSOCIATED GTPASE 1"/>
    <property type="match status" value="1"/>
</dbReference>
<evidence type="ECO:0000256" key="5">
    <source>
        <dbReference type="ARBA" id="ARBA00022884"/>
    </source>
</evidence>
<dbReference type="NCBIfam" id="TIGR03596">
    <property type="entry name" value="GTPase_YlqF"/>
    <property type="match status" value="1"/>
</dbReference>
<evidence type="ECO:0000256" key="3">
    <source>
        <dbReference type="ARBA" id="ARBA00022741"/>
    </source>
</evidence>
<gene>
    <name evidence="9" type="ORF">MNBD_GAMMA03-1099</name>
</gene>
<dbReference type="PRINTS" id="PR00326">
    <property type="entry name" value="GTP1OBG"/>
</dbReference>
<keyword evidence="2" id="KW-0963">Cytoplasm</keyword>
<dbReference type="Pfam" id="PF01926">
    <property type="entry name" value="MMR_HSR1"/>
    <property type="match status" value="1"/>
</dbReference>
<evidence type="ECO:0000256" key="7">
    <source>
        <dbReference type="SAM" id="MobiDB-lite"/>
    </source>
</evidence>
<dbReference type="GO" id="GO:0005525">
    <property type="term" value="F:GTP binding"/>
    <property type="evidence" value="ECO:0007669"/>
    <property type="project" value="UniProtKB-KW"/>
</dbReference>
<dbReference type="InterPro" id="IPR030378">
    <property type="entry name" value="G_CP_dom"/>
</dbReference>
<feature type="region of interest" description="Disordered" evidence="7">
    <location>
        <begin position="292"/>
        <end position="314"/>
    </location>
</feature>
<dbReference type="PROSITE" id="PS51721">
    <property type="entry name" value="G_CP"/>
    <property type="match status" value="1"/>
</dbReference>
<dbReference type="GO" id="GO:0005737">
    <property type="term" value="C:cytoplasm"/>
    <property type="evidence" value="ECO:0007669"/>
    <property type="project" value="UniProtKB-SubCell"/>
</dbReference>
<dbReference type="GO" id="GO:0003723">
    <property type="term" value="F:RNA binding"/>
    <property type="evidence" value="ECO:0007669"/>
    <property type="project" value="UniProtKB-KW"/>
</dbReference>
<evidence type="ECO:0000256" key="2">
    <source>
        <dbReference type="ARBA" id="ARBA00022490"/>
    </source>
</evidence>
<feature type="compositionally biased region" description="Basic residues" evidence="7">
    <location>
        <begin position="303"/>
        <end position="314"/>
    </location>
</feature>
<dbReference type="Gene3D" id="3.40.50.300">
    <property type="entry name" value="P-loop containing nucleotide triphosphate hydrolases"/>
    <property type="match status" value="1"/>
</dbReference>
<dbReference type="InterPro" id="IPR027417">
    <property type="entry name" value="P-loop_NTPase"/>
</dbReference>
<dbReference type="PIRSF" id="PIRSF006230">
    <property type="entry name" value="MG442"/>
    <property type="match status" value="1"/>
</dbReference>
<dbReference type="InterPro" id="IPR023179">
    <property type="entry name" value="GTP-bd_ortho_bundle_sf"/>
</dbReference>
<evidence type="ECO:0000256" key="4">
    <source>
        <dbReference type="ARBA" id="ARBA00022801"/>
    </source>
</evidence>
<protein>
    <submittedName>
        <fullName evidence="9">LSU ribosomal maturation GTPase RbgA (B. subtilis YlqF)</fullName>
    </submittedName>
</protein>
<reference evidence="9" key="1">
    <citation type="submission" date="2018-06" db="EMBL/GenBank/DDBJ databases">
        <authorList>
            <person name="Zhirakovskaya E."/>
        </authorList>
    </citation>
    <scope>NUCLEOTIDE SEQUENCE</scope>
</reference>
<keyword evidence="5" id="KW-0694">RNA-binding</keyword>
<evidence type="ECO:0000256" key="1">
    <source>
        <dbReference type="ARBA" id="ARBA00004496"/>
    </source>
</evidence>
<dbReference type="SUPFAM" id="SSF52540">
    <property type="entry name" value="P-loop containing nucleoside triphosphate hydrolases"/>
    <property type="match status" value="1"/>
</dbReference>
<dbReference type="GO" id="GO:0003924">
    <property type="term" value="F:GTPase activity"/>
    <property type="evidence" value="ECO:0007669"/>
    <property type="project" value="TreeGrafter"/>
</dbReference>
<comment type="subcellular location">
    <subcellularLocation>
        <location evidence="1">Cytoplasm</location>
    </subcellularLocation>
</comment>
<sequence length="314" mass="36274">MAIQWYPGHMHKAQKEVREIFHQIDVFIEVLDARIPFSSQNPMIEEIRGNKPTIKILNKTDLADPERTEFWQNYLEQEKQVKTLAFNAQQSDKREQIISMIKKLMPEKVKTIKTIHVLIIGIPNVGKSTLINNITGRTIAKTGNEPAVTKNQQRIKLEEGITLIDTPGMLWPNIENENSGYRLAITGGIKETAFELPDIASYAAEYLMKNYPQALKERFNLETLPNTDIEFLEEIGRQRGCLRSGGMVDLDKISRIFIVEYRDTILGNLTLETPDIIEQELKQLEIRREQKKTKLAAKEANKKVRRARHKKNKR</sequence>
<dbReference type="CDD" id="cd01856">
    <property type="entry name" value="YlqF"/>
    <property type="match status" value="1"/>
</dbReference>
<dbReference type="FunFam" id="1.10.1580.10:FF:000003">
    <property type="entry name" value="Ribosome biogenesis GTPase A"/>
    <property type="match status" value="1"/>
</dbReference>
<evidence type="ECO:0000313" key="9">
    <source>
        <dbReference type="EMBL" id="VAW45508.1"/>
    </source>
</evidence>
<evidence type="ECO:0000259" key="8">
    <source>
        <dbReference type="PROSITE" id="PS51721"/>
    </source>
</evidence>
<dbReference type="GO" id="GO:0006412">
    <property type="term" value="P:translation"/>
    <property type="evidence" value="ECO:0007669"/>
    <property type="project" value="TreeGrafter"/>
</dbReference>
<dbReference type="EMBL" id="UOFC01000058">
    <property type="protein sequence ID" value="VAW45508.1"/>
    <property type="molecule type" value="Genomic_DNA"/>
</dbReference>
<dbReference type="InterPro" id="IPR006073">
    <property type="entry name" value="GTP-bd"/>
</dbReference>
<organism evidence="9">
    <name type="scientific">hydrothermal vent metagenome</name>
    <dbReference type="NCBI Taxonomy" id="652676"/>
    <lineage>
        <taxon>unclassified sequences</taxon>
        <taxon>metagenomes</taxon>
        <taxon>ecological metagenomes</taxon>
    </lineage>
</organism>
<evidence type="ECO:0000256" key="6">
    <source>
        <dbReference type="ARBA" id="ARBA00023134"/>
    </source>
</evidence>
<feature type="domain" description="CP-type G" evidence="8">
    <location>
        <begin position="14"/>
        <end position="172"/>
    </location>
</feature>
<keyword evidence="6" id="KW-0342">GTP-binding</keyword>
<keyword evidence="4" id="KW-0378">Hydrolase</keyword>